<evidence type="ECO:0000256" key="3">
    <source>
        <dbReference type="ARBA" id="ARBA00022449"/>
    </source>
</evidence>
<dbReference type="Gene3D" id="1.20.1530.20">
    <property type="match status" value="1"/>
</dbReference>
<feature type="transmembrane region" description="Helical" evidence="8">
    <location>
        <begin position="128"/>
        <end position="151"/>
    </location>
</feature>
<keyword evidence="4 8" id="KW-0812">Transmembrane</keyword>
<dbReference type="GO" id="GO:0015297">
    <property type="term" value="F:antiporter activity"/>
    <property type="evidence" value="ECO:0007669"/>
    <property type="project" value="UniProtKB-KW"/>
</dbReference>
<keyword evidence="3" id="KW-0050">Antiport</keyword>
<feature type="transmembrane region" description="Helical" evidence="8">
    <location>
        <begin position="283"/>
        <end position="302"/>
    </location>
</feature>
<dbReference type="PANTHER" id="PTHR32468:SF0">
    <property type="entry name" value="K(+)_H(+) ANTIPORTER 1"/>
    <property type="match status" value="1"/>
</dbReference>
<dbReference type="InterPro" id="IPR050794">
    <property type="entry name" value="CPA2_transporter"/>
</dbReference>
<feature type="transmembrane region" description="Helical" evidence="8">
    <location>
        <begin position="58"/>
        <end position="80"/>
    </location>
</feature>
<dbReference type="InterPro" id="IPR006153">
    <property type="entry name" value="Cation/H_exchanger_TM"/>
</dbReference>
<keyword evidence="6" id="KW-0406">Ion transport</keyword>
<evidence type="ECO:0000256" key="5">
    <source>
        <dbReference type="ARBA" id="ARBA00022989"/>
    </source>
</evidence>
<evidence type="ECO:0000256" key="4">
    <source>
        <dbReference type="ARBA" id="ARBA00022692"/>
    </source>
</evidence>
<keyword evidence="7 8" id="KW-0472">Membrane</keyword>
<dbReference type="Pfam" id="PF00999">
    <property type="entry name" value="Na_H_Exchanger"/>
    <property type="match status" value="1"/>
</dbReference>
<feature type="transmembrane region" description="Helical" evidence="8">
    <location>
        <begin position="238"/>
        <end position="271"/>
    </location>
</feature>
<protein>
    <submittedName>
        <fullName evidence="10">Cation:proton antiporter</fullName>
    </submittedName>
</protein>
<comment type="subcellular location">
    <subcellularLocation>
        <location evidence="1">Membrane</location>
        <topology evidence="1">Multi-pass membrane protein</topology>
    </subcellularLocation>
</comment>
<evidence type="ECO:0000259" key="9">
    <source>
        <dbReference type="Pfam" id="PF00999"/>
    </source>
</evidence>
<evidence type="ECO:0000256" key="1">
    <source>
        <dbReference type="ARBA" id="ARBA00004141"/>
    </source>
</evidence>
<evidence type="ECO:0000256" key="2">
    <source>
        <dbReference type="ARBA" id="ARBA00022448"/>
    </source>
</evidence>
<comment type="caution">
    <text evidence="10">The sequence shown here is derived from an EMBL/GenBank/DDBJ whole genome shotgun (WGS) entry which is preliminary data.</text>
</comment>
<feature type="transmembrane region" description="Helical" evidence="8">
    <location>
        <begin position="377"/>
        <end position="399"/>
    </location>
</feature>
<keyword evidence="5 8" id="KW-1133">Transmembrane helix</keyword>
<evidence type="ECO:0000256" key="8">
    <source>
        <dbReference type="SAM" id="Phobius"/>
    </source>
</evidence>
<dbReference type="PANTHER" id="PTHR32468">
    <property type="entry name" value="CATION/H + ANTIPORTER"/>
    <property type="match status" value="1"/>
</dbReference>
<feature type="transmembrane region" description="Helical" evidence="8">
    <location>
        <begin position="92"/>
        <end position="116"/>
    </location>
</feature>
<dbReference type="Proteomes" id="UP000319980">
    <property type="component" value="Unassembled WGS sequence"/>
</dbReference>
<organism evidence="10 11">
    <name type="scientific">Luteimonas marina</name>
    <dbReference type="NCBI Taxonomy" id="488485"/>
    <lineage>
        <taxon>Bacteria</taxon>
        <taxon>Pseudomonadati</taxon>
        <taxon>Pseudomonadota</taxon>
        <taxon>Gammaproteobacteria</taxon>
        <taxon>Lysobacterales</taxon>
        <taxon>Lysobacteraceae</taxon>
        <taxon>Luteimonas</taxon>
    </lineage>
</organism>
<reference evidence="10 11" key="1">
    <citation type="journal article" date="2008" name="Int. J. Syst. Evol. Microbiol.">
        <title>Luteimonas marina sp. nov., isolated from seawater.</title>
        <authorList>
            <person name="Baik K.S."/>
            <person name="Park S.C."/>
            <person name="Kim M.S."/>
            <person name="Kim E.M."/>
            <person name="Park C."/>
            <person name="Chun J."/>
            <person name="Seong C.N."/>
        </authorList>
    </citation>
    <scope>NUCLEOTIDE SEQUENCE [LARGE SCALE GENOMIC DNA]</scope>
    <source>
        <strain evidence="10 11">FR1330</strain>
    </source>
</reference>
<name>A0A5C5U1S1_9GAMM</name>
<evidence type="ECO:0000256" key="6">
    <source>
        <dbReference type="ARBA" id="ARBA00023065"/>
    </source>
</evidence>
<feature type="transmembrane region" description="Helical" evidence="8">
    <location>
        <begin position="194"/>
        <end position="217"/>
    </location>
</feature>
<dbReference type="OrthoDB" id="9793589at2"/>
<dbReference type="InterPro" id="IPR038770">
    <property type="entry name" value="Na+/solute_symporter_sf"/>
</dbReference>
<evidence type="ECO:0000313" key="10">
    <source>
        <dbReference type="EMBL" id="TWT19452.1"/>
    </source>
</evidence>
<evidence type="ECO:0000313" key="11">
    <source>
        <dbReference type="Proteomes" id="UP000319980"/>
    </source>
</evidence>
<feature type="transmembrane region" description="Helical" evidence="8">
    <location>
        <begin position="163"/>
        <end position="188"/>
    </location>
</feature>
<dbReference type="AlphaFoldDB" id="A0A5C5U1S1"/>
<proteinExistence type="predicted"/>
<gene>
    <name evidence="10" type="ORF">FQY83_12740</name>
</gene>
<feature type="transmembrane region" description="Helical" evidence="8">
    <location>
        <begin position="309"/>
        <end position="327"/>
    </location>
</feature>
<dbReference type="GO" id="GO:1902600">
    <property type="term" value="P:proton transmembrane transport"/>
    <property type="evidence" value="ECO:0007669"/>
    <property type="project" value="InterPro"/>
</dbReference>
<feature type="domain" description="Cation/H+ exchanger transmembrane" evidence="9">
    <location>
        <begin position="11"/>
        <end position="395"/>
    </location>
</feature>
<keyword evidence="2" id="KW-0813">Transport</keyword>
<dbReference type="EMBL" id="VOHK01000005">
    <property type="protein sequence ID" value="TWT19452.1"/>
    <property type="molecule type" value="Genomic_DNA"/>
</dbReference>
<evidence type="ECO:0000256" key="7">
    <source>
        <dbReference type="ARBA" id="ARBA00023136"/>
    </source>
</evidence>
<accession>A0A5C5U1S1</accession>
<keyword evidence="11" id="KW-1185">Reference proteome</keyword>
<dbReference type="GO" id="GO:0016020">
    <property type="term" value="C:membrane"/>
    <property type="evidence" value="ECO:0007669"/>
    <property type="project" value="UniProtKB-SubCell"/>
</dbReference>
<sequence>MLLTQLLVILVAARICGAILRHFGQPPVIGEMAAGLLLGPIAFGAIAPDLHAALFPAASLPSLSSLATMGLMLFMFTLGAEMRAVEGTRTQVRAAATVGVLGITLPLLLGLALSPWLFPRFAPEGVDYWPFALFVAAAMSVTAFPVLARILKDRNLTRTRPGRLALGAAIIDDAFVWIFLALVLTLAGSRGPHGVATIAAGALALAAVAAFVLRPLYTALLRRDQLRSADGKPSRAMLVTILIGLVACAAFAEFIQLHAVFGAFVFGLALPRDDRLSARLAEAFEPVSMLLLMPVVFALAGLNTAPDAFVGAGFGAFVLILAVAVLGKMAGGTLGARLAGYDWRDSLSVGSLINARGLMELVVLKIGLDAGLIGPELFTLMFGVTLATTVMASPLLSLWRRGADATAPAEGRRDTPY</sequence>